<sequence>MSNSRVDELVKTMAEATNLPLEQGRVTAISQILGVWLSDANALSAKMSAPEFAQVTPMTGILQTVNHGEVSHGE</sequence>
<dbReference type="RefSeq" id="WP_219798645.1">
    <property type="nucleotide sequence ID" value="NZ_CP080095.1"/>
</dbReference>
<organism evidence="1 2">
    <name type="scientific">Paraburkholderia edwinii</name>
    <dbReference type="NCBI Taxonomy" id="2861782"/>
    <lineage>
        <taxon>Bacteria</taxon>
        <taxon>Pseudomonadati</taxon>
        <taxon>Pseudomonadota</taxon>
        <taxon>Betaproteobacteria</taxon>
        <taxon>Burkholderiales</taxon>
        <taxon>Burkholderiaceae</taxon>
        <taxon>Paraburkholderia</taxon>
    </lineage>
</organism>
<accession>A0ABX8UQR5</accession>
<protein>
    <submittedName>
        <fullName evidence="1">Uncharacterized protein</fullName>
    </submittedName>
</protein>
<evidence type="ECO:0000313" key="2">
    <source>
        <dbReference type="Proteomes" id="UP000826462"/>
    </source>
</evidence>
<evidence type="ECO:0000313" key="1">
    <source>
        <dbReference type="EMBL" id="QYD69278.1"/>
    </source>
</evidence>
<keyword evidence="2" id="KW-1185">Reference proteome</keyword>
<gene>
    <name evidence="1" type="ORF">KZJ38_02520</name>
</gene>
<proteinExistence type="predicted"/>
<dbReference type="Proteomes" id="UP000826462">
    <property type="component" value="Chromosome 1"/>
</dbReference>
<dbReference type="EMBL" id="CP080095">
    <property type="protein sequence ID" value="QYD69278.1"/>
    <property type="molecule type" value="Genomic_DNA"/>
</dbReference>
<name>A0ABX8UQR5_9BURK</name>
<reference evidence="1 2" key="1">
    <citation type="submission" date="2021-07" db="EMBL/GenBank/DDBJ databases">
        <title>Paraburkholderia edwinii protects Aspergillus sp. from phenazines by acting as a toxin sponge.</title>
        <authorList>
            <person name="Dahlstrom K.M."/>
            <person name="Newman D.K."/>
        </authorList>
    </citation>
    <scope>NUCLEOTIDE SEQUENCE [LARGE SCALE GENOMIC DNA]</scope>
    <source>
        <strain evidence="1 2">Pe01</strain>
    </source>
</reference>